<sequence length="213" mass="24882">MSTKDKIIQASIALFNEQGERAVSTNHIAAHLGISPGNLYYHFKNKEDILRHIFALYREHLHTHFTPINPNKDQLEQLIGYLDSLFELMWKFHFFYDNLGDILSRDETLKKEYHAMQANLLEQIADVVRGMKLAEIIDIEEEDILDLAHSIKIMVSFWTPYLKIHKFDSSLLKTDIYKGLLKVLLLFKPYSYGTGKDKIAKLQQHYQELAQSE</sequence>
<gene>
    <name evidence="4" type="ORF">B1199_11650</name>
</gene>
<proteinExistence type="predicted"/>
<dbReference type="Pfam" id="PF00440">
    <property type="entry name" value="TetR_N"/>
    <property type="match status" value="1"/>
</dbReference>
<accession>A0A244CQ14</accession>
<dbReference type="AlphaFoldDB" id="A0A244CQ14"/>
<dbReference type="SUPFAM" id="SSF46689">
    <property type="entry name" value="Homeodomain-like"/>
    <property type="match status" value="1"/>
</dbReference>
<comment type="caution">
    <text evidence="4">The sequence shown here is derived from an EMBL/GenBank/DDBJ whole genome shotgun (WGS) entry which is preliminary data.</text>
</comment>
<protein>
    <submittedName>
        <fullName evidence="4">TetR family transcriptional regulator</fullName>
    </submittedName>
</protein>
<dbReference type="PANTHER" id="PTHR43479:SF12">
    <property type="entry name" value="TRANSCRIPTIONAL REGULATORY PROTEIN"/>
    <property type="match status" value="1"/>
</dbReference>
<dbReference type="EMBL" id="MWPV01000003">
    <property type="protein sequence ID" value="OUL57707.1"/>
    <property type="molecule type" value="Genomic_DNA"/>
</dbReference>
<dbReference type="PRINTS" id="PR00455">
    <property type="entry name" value="HTHTETR"/>
</dbReference>
<dbReference type="Gene3D" id="1.10.357.10">
    <property type="entry name" value="Tetracycline Repressor, domain 2"/>
    <property type="match status" value="1"/>
</dbReference>
<dbReference type="GO" id="GO:0003677">
    <property type="term" value="F:DNA binding"/>
    <property type="evidence" value="ECO:0007669"/>
    <property type="project" value="UniProtKB-UniRule"/>
</dbReference>
<evidence type="ECO:0000313" key="4">
    <source>
        <dbReference type="EMBL" id="OUL57707.1"/>
    </source>
</evidence>
<dbReference type="InterPro" id="IPR001647">
    <property type="entry name" value="HTH_TetR"/>
</dbReference>
<dbReference type="Pfam" id="PF13972">
    <property type="entry name" value="TetR"/>
    <property type="match status" value="1"/>
</dbReference>
<organism evidence="4 5">
    <name type="scientific">Pseudoalteromonas ulvae</name>
    <dbReference type="NCBI Taxonomy" id="107327"/>
    <lineage>
        <taxon>Bacteria</taxon>
        <taxon>Pseudomonadati</taxon>
        <taxon>Pseudomonadota</taxon>
        <taxon>Gammaproteobacteria</taxon>
        <taxon>Alteromonadales</taxon>
        <taxon>Pseudoalteromonadaceae</taxon>
        <taxon>Pseudoalteromonas</taxon>
    </lineage>
</organism>
<reference evidence="4 5" key="1">
    <citation type="submission" date="2017-02" db="EMBL/GenBank/DDBJ databases">
        <title>Pseudoalteromonas ulvae TC14 Genome.</title>
        <authorList>
            <person name="Molmeret M."/>
        </authorList>
    </citation>
    <scope>NUCLEOTIDE SEQUENCE [LARGE SCALE GENOMIC DNA]</scope>
    <source>
        <strain evidence="4">TC14</strain>
    </source>
</reference>
<evidence type="ECO:0000313" key="5">
    <source>
        <dbReference type="Proteomes" id="UP000194841"/>
    </source>
</evidence>
<dbReference type="OrthoDB" id="8770705at2"/>
<dbReference type="RefSeq" id="WP_086744290.1">
    <property type="nucleotide sequence ID" value="NZ_MWPV01000003.1"/>
</dbReference>
<name>A0A244CQ14_PSEDV</name>
<feature type="domain" description="HTH tetR-type" evidence="3">
    <location>
        <begin position="1"/>
        <end position="61"/>
    </location>
</feature>
<evidence type="ECO:0000256" key="1">
    <source>
        <dbReference type="ARBA" id="ARBA00023125"/>
    </source>
</evidence>
<feature type="DNA-binding region" description="H-T-H motif" evidence="2">
    <location>
        <begin position="24"/>
        <end position="43"/>
    </location>
</feature>
<keyword evidence="5" id="KW-1185">Reference proteome</keyword>
<dbReference type="Proteomes" id="UP000194841">
    <property type="component" value="Unassembled WGS sequence"/>
</dbReference>
<dbReference type="PROSITE" id="PS50977">
    <property type="entry name" value="HTH_TETR_2"/>
    <property type="match status" value="1"/>
</dbReference>
<dbReference type="InterPro" id="IPR050624">
    <property type="entry name" value="HTH-type_Tx_Regulator"/>
</dbReference>
<evidence type="ECO:0000256" key="2">
    <source>
        <dbReference type="PROSITE-ProRule" id="PRU00335"/>
    </source>
</evidence>
<dbReference type="InterPro" id="IPR025722">
    <property type="entry name" value="TetR"/>
</dbReference>
<keyword evidence="1 2" id="KW-0238">DNA-binding</keyword>
<dbReference type="InterPro" id="IPR009057">
    <property type="entry name" value="Homeodomain-like_sf"/>
</dbReference>
<evidence type="ECO:0000259" key="3">
    <source>
        <dbReference type="PROSITE" id="PS50977"/>
    </source>
</evidence>
<dbReference type="PANTHER" id="PTHR43479">
    <property type="entry name" value="ACREF/ENVCD OPERON REPRESSOR-RELATED"/>
    <property type="match status" value="1"/>
</dbReference>